<dbReference type="Pfam" id="PF06831">
    <property type="entry name" value="H2TH"/>
    <property type="match status" value="1"/>
</dbReference>
<keyword evidence="3" id="KW-0227">DNA damage</keyword>
<dbReference type="Pfam" id="PF01149">
    <property type="entry name" value="Fapy_DNA_glyco"/>
    <property type="match status" value="1"/>
</dbReference>
<evidence type="ECO:0000259" key="10">
    <source>
        <dbReference type="PROSITE" id="PS51068"/>
    </source>
</evidence>
<evidence type="ECO:0000256" key="6">
    <source>
        <dbReference type="ARBA" id="ARBA00023204"/>
    </source>
</evidence>
<dbReference type="InterPro" id="IPR012319">
    <property type="entry name" value="FPG_cat"/>
</dbReference>
<dbReference type="AlphaFoldDB" id="A0A0N1KUS9"/>
<sequence>MPEGPSILIMKESLQHFTGKTVTEASGNAQFDKNPLIGQTLLEIRTFGKQTYLIFGEHAIRIHLLMFGSYSIDEQTKPDQSLRLSLHFRSESMYFYTCSVKLVDSEFLSSIDWEADVMSEQWNPEKAELKLKAKPEMMVCDALMNQDIFSGVGNIIKNEVLFRIGIQPESLVGKLPAKKQKELIAEARNYSFDFLKWKKEFVLKKHWLVHTKTICPKCGLKLIKKQTGLGKRRSFYCEKDQKLYS</sequence>
<dbReference type="InterPro" id="IPR010979">
    <property type="entry name" value="Ribosomal_uS13-like_H2TH"/>
</dbReference>
<evidence type="ECO:0000256" key="2">
    <source>
        <dbReference type="ARBA" id="ARBA00009409"/>
    </source>
</evidence>
<dbReference type="Proteomes" id="UP000037953">
    <property type="component" value="Unassembled WGS sequence"/>
</dbReference>
<dbReference type="Gene3D" id="1.10.8.50">
    <property type="match status" value="1"/>
</dbReference>
<evidence type="ECO:0000256" key="1">
    <source>
        <dbReference type="ARBA" id="ARBA00001668"/>
    </source>
</evidence>
<dbReference type="SUPFAM" id="SSF46946">
    <property type="entry name" value="S13-like H2TH domain"/>
    <property type="match status" value="1"/>
</dbReference>
<evidence type="ECO:0000256" key="3">
    <source>
        <dbReference type="ARBA" id="ARBA00022763"/>
    </source>
</evidence>
<dbReference type="GO" id="GO:0008270">
    <property type="term" value="F:zinc ion binding"/>
    <property type="evidence" value="ECO:0007669"/>
    <property type="project" value="InterPro"/>
</dbReference>
<name>A0A0N1KUS9_CHRID</name>
<reference evidence="12" key="2">
    <citation type="submission" date="2015-09" db="EMBL/GenBank/DDBJ databases">
        <title>Draft genome sequence of a multidrug-resistant Chryseobacterium indologenes isolate from Malaysia.</title>
        <authorList>
            <person name="Yu C.Y."/>
            <person name="Ang G.Y."/>
            <person name="Chan K.-G."/>
        </authorList>
    </citation>
    <scope>NUCLEOTIDE SEQUENCE [LARGE SCALE GENOMIC DNA]</scope>
    <source>
        <strain evidence="12">CI_885</strain>
    </source>
</reference>
<dbReference type="Gene3D" id="3.20.190.10">
    <property type="entry name" value="MutM-like, N-terminal"/>
    <property type="match status" value="1"/>
</dbReference>
<evidence type="ECO:0000256" key="9">
    <source>
        <dbReference type="ARBA" id="ARBA00023295"/>
    </source>
</evidence>
<dbReference type="GO" id="GO:0003906">
    <property type="term" value="F:DNA-(apurinic or apyrimidinic site) endonuclease activity"/>
    <property type="evidence" value="ECO:0007669"/>
    <property type="project" value="InterPro"/>
</dbReference>
<evidence type="ECO:0000256" key="5">
    <source>
        <dbReference type="ARBA" id="ARBA00023125"/>
    </source>
</evidence>
<dbReference type="GO" id="GO:0003684">
    <property type="term" value="F:damaged DNA binding"/>
    <property type="evidence" value="ECO:0007669"/>
    <property type="project" value="InterPro"/>
</dbReference>
<keyword evidence="4" id="KW-0378">Hydrolase</keyword>
<dbReference type="GO" id="GO:0016829">
    <property type="term" value="F:lyase activity"/>
    <property type="evidence" value="ECO:0007669"/>
    <property type="project" value="UniProtKB-KW"/>
</dbReference>
<dbReference type="PROSITE" id="PS51068">
    <property type="entry name" value="FPG_CAT"/>
    <property type="match status" value="1"/>
</dbReference>
<keyword evidence="6" id="KW-0234">DNA repair</keyword>
<dbReference type="SMART" id="SM01232">
    <property type="entry name" value="H2TH"/>
    <property type="match status" value="1"/>
</dbReference>
<keyword evidence="8" id="KW-0511">Multifunctional enzyme</keyword>
<dbReference type="PANTHER" id="PTHR22993:SF9">
    <property type="entry name" value="FORMAMIDOPYRIMIDINE-DNA GLYCOSYLASE"/>
    <property type="match status" value="1"/>
</dbReference>
<evidence type="ECO:0000313" key="12">
    <source>
        <dbReference type="Proteomes" id="UP000037953"/>
    </source>
</evidence>
<dbReference type="SMART" id="SM00898">
    <property type="entry name" value="Fapy_DNA_glyco"/>
    <property type="match status" value="1"/>
</dbReference>
<keyword evidence="11" id="KW-0255">Endonuclease</keyword>
<comment type="catalytic activity">
    <reaction evidence="1">
        <text>Hydrolysis of DNA containing ring-opened 7-methylguanine residues, releasing 2,6-diamino-4-hydroxy-5-(N-methyl)formamidopyrimidine.</text>
        <dbReference type="EC" id="3.2.2.23"/>
    </reaction>
</comment>
<evidence type="ECO:0000256" key="7">
    <source>
        <dbReference type="ARBA" id="ARBA00023239"/>
    </source>
</evidence>
<keyword evidence="7" id="KW-0456">Lyase</keyword>
<protein>
    <submittedName>
        <fullName evidence="11">Endonuclease</fullName>
    </submittedName>
</protein>
<evidence type="ECO:0000256" key="4">
    <source>
        <dbReference type="ARBA" id="ARBA00022801"/>
    </source>
</evidence>
<gene>
    <name evidence="11" type="ORF">AOB46_01030</name>
</gene>
<dbReference type="SUPFAM" id="SSF81624">
    <property type="entry name" value="N-terminal domain of MutM-like DNA repair proteins"/>
    <property type="match status" value="1"/>
</dbReference>
<comment type="caution">
    <text evidence="11">The sequence shown here is derived from an EMBL/GenBank/DDBJ whole genome shotgun (WGS) entry which is preliminary data.</text>
</comment>
<dbReference type="GO" id="GO:0008534">
    <property type="term" value="F:oxidized purine nucleobase lesion DNA N-glycosylase activity"/>
    <property type="evidence" value="ECO:0007669"/>
    <property type="project" value="UniProtKB-EC"/>
</dbReference>
<dbReference type="EMBL" id="LJOD01000001">
    <property type="protein sequence ID" value="KPE53197.1"/>
    <property type="molecule type" value="Genomic_DNA"/>
</dbReference>
<dbReference type="RefSeq" id="WP_062696768.1">
    <property type="nucleotide sequence ID" value="NZ_LJOD01000001.1"/>
</dbReference>
<accession>A0A0N1KUS9</accession>
<dbReference type="InterPro" id="IPR035937">
    <property type="entry name" value="FPG_N"/>
</dbReference>
<dbReference type="OrthoDB" id="9800855at2"/>
<dbReference type="GO" id="GO:0006284">
    <property type="term" value="P:base-excision repair"/>
    <property type="evidence" value="ECO:0007669"/>
    <property type="project" value="InterPro"/>
</dbReference>
<evidence type="ECO:0000256" key="8">
    <source>
        <dbReference type="ARBA" id="ARBA00023268"/>
    </source>
</evidence>
<keyword evidence="5" id="KW-0238">DNA-binding</keyword>
<feature type="domain" description="Formamidopyrimidine-DNA glycosylase catalytic" evidence="10">
    <location>
        <begin position="2"/>
        <end position="95"/>
    </location>
</feature>
<dbReference type="PATRIC" id="fig|253.9.peg.216"/>
<dbReference type="PANTHER" id="PTHR22993">
    <property type="entry name" value="FORMAMIDOPYRIMIDINE-DNA GLYCOSYLASE"/>
    <property type="match status" value="1"/>
</dbReference>
<comment type="similarity">
    <text evidence="2">Belongs to the FPG family.</text>
</comment>
<keyword evidence="11" id="KW-0540">Nuclease</keyword>
<organism evidence="11 12">
    <name type="scientific">Chryseobacterium indologenes</name>
    <name type="common">Flavobacterium indologenes</name>
    <dbReference type="NCBI Taxonomy" id="253"/>
    <lineage>
        <taxon>Bacteria</taxon>
        <taxon>Pseudomonadati</taxon>
        <taxon>Bacteroidota</taxon>
        <taxon>Flavobacteriia</taxon>
        <taxon>Flavobacteriales</taxon>
        <taxon>Weeksellaceae</taxon>
        <taxon>Chryseobacterium group</taxon>
        <taxon>Chryseobacterium</taxon>
    </lineage>
</organism>
<dbReference type="InterPro" id="IPR015886">
    <property type="entry name" value="H2TH_FPG"/>
</dbReference>
<keyword evidence="9" id="KW-0326">Glycosidase</keyword>
<reference evidence="11 12" key="1">
    <citation type="journal article" date="2015" name="Genom Data">
        <title>Draft genome sequence of a multidrug-resistant Chryseobacterium indologenes isolate from Malaysia.</title>
        <authorList>
            <person name="Yu C.Y."/>
            <person name="Ang G.Y."/>
            <person name="Cheng H.J."/>
            <person name="Cheong Y.M."/>
            <person name="Yin W.F."/>
            <person name="Chan K.G."/>
        </authorList>
    </citation>
    <scope>NUCLEOTIDE SEQUENCE [LARGE SCALE GENOMIC DNA]</scope>
    <source>
        <strain evidence="11 12">CI_885</strain>
    </source>
</reference>
<proteinExistence type="inferred from homology"/>
<evidence type="ECO:0000313" key="11">
    <source>
        <dbReference type="EMBL" id="KPE53197.1"/>
    </source>
</evidence>